<feature type="signal peptide" evidence="1">
    <location>
        <begin position="1"/>
        <end position="25"/>
    </location>
</feature>
<dbReference type="PANTHER" id="PTHR43649:SF12">
    <property type="entry name" value="DIACETYLCHITOBIOSE BINDING PROTEIN DASA"/>
    <property type="match status" value="1"/>
</dbReference>
<dbReference type="Pfam" id="PF13416">
    <property type="entry name" value="SBP_bac_8"/>
    <property type="match status" value="1"/>
</dbReference>
<keyword evidence="3" id="KW-1185">Reference proteome</keyword>
<evidence type="ECO:0000313" key="3">
    <source>
        <dbReference type="Proteomes" id="UP001555826"/>
    </source>
</evidence>
<dbReference type="InterPro" id="IPR050490">
    <property type="entry name" value="Bact_solute-bd_prot1"/>
</dbReference>
<dbReference type="Gene3D" id="3.40.190.10">
    <property type="entry name" value="Periplasmic binding protein-like II"/>
    <property type="match status" value="1"/>
</dbReference>
<dbReference type="EMBL" id="JBFNQN010000010">
    <property type="protein sequence ID" value="MEW9266082.1"/>
    <property type="molecule type" value="Genomic_DNA"/>
</dbReference>
<evidence type="ECO:0000256" key="1">
    <source>
        <dbReference type="SAM" id="SignalP"/>
    </source>
</evidence>
<reference evidence="2 3" key="1">
    <citation type="submission" date="2024-07" db="EMBL/GenBank/DDBJ databases">
        <authorList>
            <person name="Thanompreechachai J."/>
            <person name="Duangmal K."/>
        </authorList>
    </citation>
    <scope>NUCLEOTIDE SEQUENCE [LARGE SCALE GENOMIC DNA]</scope>
    <source>
        <strain evidence="2 3">KCTC 19886</strain>
    </source>
</reference>
<dbReference type="Proteomes" id="UP001555826">
    <property type="component" value="Unassembled WGS sequence"/>
</dbReference>
<dbReference type="PANTHER" id="PTHR43649">
    <property type="entry name" value="ARABINOSE-BINDING PROTEIN-RELATED"/>
    <property type="match status" value="1"/>
</dbReference>
<dbReference type="InterPro" id="IPR006059">
    <property type="entry name" value="SBP"/>
</dbReference>
<dbReference type="RefSeq" id="WP_367639209.1">
    <property type="nucleotide sequence ID" value="NZ_JBFNQN010000010.1"/>
</dbReference>
<evidence type="ECO:0000313" key="2">
    <source>
        <dbReference type="EMBL" id="MEW9266082.1"/>
    </source>
</evidence>
<organism evidence="2 3">
    <name type="scientific">Kineococcus endophyticus</name>
    <dbReference type="NCBI Taxonomy" id="1181883"/>
    <lineage>
        <taxon>Bacteria</taxon>
        <taxon>Bacillati</taxon>
        <taxon>Actinomycetota</taxon>
        <taxon>Actinomycetes</taxon>
        <taxon>Kineosporiales</taxon>
        <taxon>Kineosporiaceae</taxon>
        <taxon>Kineococcus</taxon>
    </lineage>
</organism>
<name>A0ABV3PA75_9ACTN</name>
<comment type="caution">
    <text evidence="2">The sequence shown here is derived from an EMBL/GenBank/DDBJ whole genome shotgun (WGS) entry which is preliminary data.</text>
</comment>
<feature type="chain" id="PRO_5045807877" evidence="1">
    <location>
        <begin position="26"/>
        <end position="427"/>
    </location>
</feature>
<proteinExistence type="predicted"/>
<keyword evidence="1" id="KW-0732">Signal</keyword>
<gene>
    <name evidence="2" type="ORF">AB1207_15120</name>
</gene>
<accession>A0ABV3PA75</accession>
<dbReference type="PROSITE" id="PS51318">
    <property type="entry name" value="TAT"/>
    <property type="match status" value="1"/>
</dbReference>
<dbReference type="SUPFAM" id="SSF53850">
    <property type="entry name" value="Periplasmic binding protein-like II"/>
    <property type="match status" value="1"/>
</dbReference>
<sequence>MQLTRRTTLAAGAALAGAAALSACGGSSESSGGGQSDSKDLTIWLMRDSVPQTSVDWLVKQWADANGGAKLTVEIQDWTGIVTKLQTTLSSADQTPDLVEFGNSQVLTFTSAGALSDISDLQEELGGKDLLASLVDAGSFEGKLYAAPFYAGARLVYYRKSLLEQAGIAVPTTLDAFNEAVVALKNANPEGVANFSGIFLPAKDYGVSAAWIFTRGAKFAVEKGGKWEGDLTTPDGIAGLDDLKNLYANACTVSATATLEEARDPSAPYNRREAGMFIALNNQFPKVDPALAPDTGFFAFPGEEPGSVGKVFAGGSNIGIPAMSRKQEAAKELLKLVFQSGFMEPFASEGGWVPGNSSYAGPLEATELGAVEVKAVQNAVATPKSEGWGVVENNDVIRDAFTKLAQGASSEQIAQDTDAKVESLLNA</sequence>
<dbReference type="PROSITE" id="PS51257">
    <property type="entry name" value="PROKAR_LIPOPROTEIN"/>
    <property type="match status" value="1"/>
</dbReference>
<dbReference type="InterPro" id="IPR006311">
    <property type="entry name" value="TAT_signal"/>
</dbReference>
<protein>
    <submittedName>
        <fullName evidence="2">Extracellular solute-binding protein</fullName>
    </submittedName>
</protein>